<gene>
    <name evidence="3" type="ORF">UU93_C0022G0001</name>
</gene>
<dbReference type="Pfam" id="PF18904">
    <property type="entry name" value="DUF5660"/>
    <property type="match status" value="1"/>
</dbReference>
<comment type="caution">
    <text evidence="3">The sequence shown here is derived from an EMBL/GenBank/DDBJ whole genome shotgun (WGS) entry which is preliminary data.</text>
</comment>
<dbReference type="Proteomes" id="UP000034160">
    <property type="component" value="Unassembled WGS sequence"/>
</dbReference>
<dbReference type="InterPro" id="IPR043719">
    <property type="entry name" value="DUF5660"/>
</dbReference>
<dbReference type="STRING" id="1618356.UU93_C0022G0001"/>
<evidence type="ECO:0000313" key="4">
    <source>
        <dbReference type="Proteomes" id="UP000034160"/>
    </source>
</evidence>
<feature type="region of interest" description="Disordered" evidence="1">
    <location>
        <begin position="1"/>
        <end position="27"/>
    </location>
</feature>
<accession>A0A0G0Y2Z2</accession>
<protein>
    <recommendedName>
        <fullName evidence="2">DUF5660 domain-containing protein</fullName>
    </recommendedName>
</protein>
<evidence type="ECO:0000259" key="2">
    <source>
        <dbReference type="Pfam" id="PF18904"/>
    </source>
</evidence>
<dbReference type="EMBL" id="LCCN01000022">
    <property type="protein sequence ID" value="KKS31105.1"/>
    <property type="molecule type" value="Genomic_DNA"/>
</dbReference>
<reference evidence="3 4" key="1">
    <citation type="journal article" date="2015" name="Nature">
        <title>rRNA introns, odd ribosomes, and small enigmatic genomes across a large radiation of phyla.</title>
        <authorList>
            <person name="Brown C.T."/>
            <person name="Hug L.A."/>
            <person name="Thomas B.C."/>
            <person name="Sharon I."/>
            <person name="Castelle C.J."/>
            <person name="Singh A."/>
            <person name="Wilkins M.J."/>
            <person name="Williams K.H."/>
            <person name="Banfield J.F."/>
        </authorList>
    </citation>
    <scope>NUCLEOTIDE SEQUENCE [LARGE SCALE GENOMIC DNA]</scope>
</reference>
<name>A0A0G0Y2Z2_9BACT</name>
<sequence>MSNDPFKNFKPLNPKVAPRPAVKPNRSTNFVESVRDMGSSVVDSLKNDVVKGTAQSIFDQLLGSAKTGQAPDLKAPDASLYEHWAEGREEQAADKARGEERAFHLHKQQESQVLFSFADEKVRKEIDGVRQELAMLVKTMGQVEKQIELAIMNNVSDSGLYHLNYFQKLKTWIIFMRKSLEDSSAWLQLGAGRGKRQSYFWGQVTKSGSKYSMSSERNVQMGAG</sequence>
<evidence type="ECO:0000313" key="3">
    <source>
        <dbReference type="EMBL" id="KKS31105.1"/>
    </source>
</evidence>
<feature type="domain" description="DUF5660" evidence="2">
    <location>
        <begin position="119"/>
        <end position="224"/>
    </location>
</feature>
<dbReference type="AlphaFoldDB" id="A0A0G0Y2Z2"/>
<proteinExistence type="predicted"/>
<evidence type="ECO:0000256" key="1">
    <source>
        <dbReference type="SAM" id="MobiDB-lite"/>
    </source>
</evidence>
<organism evidence="3 4">
    <name type="scientific">Candidatus Amesbacteria bacterium GW2011_GWA2_42_12</name>
    <dbReference type="NCBI Taxonomy" id="1618356"/>
    <lineage>
        <taxon>Bacteria</taxon>
        <taxon>Candidatus Amesiibacteriota</taxon>
    </lineage>
</organism>